<protein>
    <recommendedName>
        <fullName evidence="4">Methyltransferase domain-containing protein</fullName>
    </recommendedName>
</protein>
<feature type="compositionally biased region" description="Acidic residues" evidence="1">
    <location>
        <begin position="181"/>
        <end position="195"/>
    </location>
</feature>
<feature type="non-terminal residue" evidence="2">
    <location>
        <position position="1"/>
    </location>
</feature>
<evidence type="ECO:0008006" key="4">
    <source>
        <dbReference type="Google" id="ProtNLM"/>
    </source>
</evidence>
<accession>A0A9P6IL41</accession>
<evidence type="ECO:0000313" key="2">
    <source>
        <dbReference type="EMBL" id="KAF9924861.1"/>
    </source>
</evidence>
<name>A0A9P6IL41_9FUNG</name>
<proteinExistence type="predicted"/>
<dbReference type="Gene3D" id="3.40.50.150">
    <property type="entry name" value="Vaccinia Virus protein VP39"/>
    <property type="match status" value="1"/>
</dbReference>
<dbReference type="SUPFAM" id="SSF53335">
    <property type="entry name" value="S-adenosyl-L-methionine-dependent methyltransferases"/>
    <property type="match status" value="1"/>
</dbReference>
<dbReference type="AlphaFoldDB" id="A0A9P6IL41"/>
<dbReference type="InterPro" id="IPR029063">
    <property type="entry name" value="SAM-dependent_MTases_sf"/>
</dbReference>
<dbReference type="EMBL" id="JAAAHW010010548">
    <property type="protein sequence ID" value="KAF9924861.1"/>
    <property type="molecule type" value="Genomic_DNA"/>
</dbReference>
<keyword evidence="3" id="KW-1185">Reference proteome</keyword>
<dbReference type="Proteomes" id="UP000749646">
    <property type="component" value="Unassembled WGS sequence"/>
</dbReference>
<evidence type="ECO:0000313" key="3">
    <source>
        <dbReference type="Proteomes" id="UP000749646"/>
    </source>
</evidence>
<evidence type="ECO:0000256" key="1">
    <source>
        <dbReference type="SAM" id="MobiDB-lite"/>
    </source>
</evidence>
<comment type="caution">
    <text evidence="2">The sequence shown here is derived from an EMBL/GenBank/DDBJ whole genome shotgun (WGS) entry which is preliminary data.</text>
</comment>
<gene>
    <name evidence="2" type="ORF">BGZ65_008099</name>
</gene>
<feature type="region of interest" description="Disordered" evidence="1">
    <location>
        <begin position="181"/>
        <end position="206"/>
    </location>
</feature>
<sequence>NVILLANEWQRTVDELFRVLKPGGWLELLEPDLFVRGGGELCQFAGRYCVGMFEGTGRNPNMIHELQPLLERAGFVNVEVKVWSIPLGWGGVIGQAMSVNQRQFVNEMKPIYVRQGHGTAEEYEVLTKKIFEEAVEKQGYINYHIATGQKPQDAASSFSFPSMTLDGFKRSPMLQLERCIDEEDDDTADENENENEVASKPQVVES</sequence>
<organism evidence="2 3">
    <name type="scientific">Modicella reniformis</name>
    <dbReference type="NCBI Taxonomy" id="1440133"/>
    <lineage>
        <taxon>Eukaryota</taxon>
        <taxon>Fungi</taxon>
        <taxon>Fungi incertae sedis</taxon>
        <taxon>Mucoromycota</taxon>
        <taxon>Mortierellomycotina</taxon>
        <taxon>Mortierellomycetes</taxon>
        <taxon>Mortierellales</taxon>
        <taxon>Mortierellaceae</taxon>
        <taxon>Modicella</taxon>
    </lineage>
</organism>
<dbReference type="OrthoDB" id="2013972at2759"/>
<reference evidence="2" key="1">
    <citation type="journal article" date="2020" name="Fungal Divers.">
        <title>Resolving the Mortierellaceae phylogeny through synthesis of multi-gene phylogenetics and phylogenomics.</title>
        <authorList>
            <person name="Vandepol N."/>
            <person name="Liber J."/>
            <person name="Desiro A."/>
            <person name="Na H."/>
            <person name="Kennedy M."/>
            <person name="Barry K."/>
            <person name="Grigoriev I.V."/>
            <person name="Miller A.N."/>
            <person name="O'Donnell K."/>
            <person name="Stajich J.E."/>
            <person name="Bonito G."/>
        </authorList>
    </citation>
    <scope>NUCLEOTIDE SEQUENCE</scope>
    <source>
        <strain evidence="2">MES-2147</strain>
    </source>
</reference>